<dbReference type="Pfam" id="PF03435">
    <property type="entry name" value="Sacchrp_dh_NADP"/>
    <property type="match status" value="1"/>
</dbReference>
<reference evidence="2 3" key="1">
    <citation type="journal article" date="2021" name="Comput. Struct. Biotechnol. J.">
        <title>De novo genome assembly of the potent medicinal plant Rehmannia glutinosa using nanopore technology.</title>
        <authorList>
            <person name="Ma L."/>
            <person name="Dong C."/>
            <person name="Song C."/>
            <person name="Wang X."/>
            <person name="Zheng X."/>
            <person name="Niu Y."/>
            <person name="Chen S."/>
            <person name="Feng W."/>
        </authorList>
    </citation>
    <scope>NUCLEOTIDE SEQUENCE [LARGE SCALE GENOMIC DNA]</scope>
    <source>
        <strain evidence="2">DH-2019</strain>
    </source>
</reference>
<gene>
    <name evidence="2" type="ORF">DH2020_000948</name>
</gene>
<name>A0ABR0XYJ1_REHGL</name>
<organism evidence="2 3">
    <name type="scientific">Rehmannia glutinosa</name>
    <name type="common">Chinese foxglove</name>
    <dbReference type="NCBI Taxonomy" id="99300"/>
    <lineage>
        <taxon>Eukaryota</taxon>
        <taxon>Viridiplantae</taxon>
        <taxon>Streptophyta</taxon>
        <taxon>Embryophyta</taxon>
        <taxon>Tracheophyta</taxon>
        <taxon>Spermatophyta</taxon>
        <taxon>Magnoliopsida</taxon>
        <taxon>eudicotyledons</taxon>
        <taxon>Gunneridae</taxon>
        <taxon>Pentapetalae</taxon>
        <taxon>asterids</taxon>
        <taxon>lamiids</taxon>
        <taxon>Lamiales</taxon>
        <taxon>Orobanchaceae</taxon>
        <taxon>Rehmannieae</taxon>
        <taxon>Rehmannia</taxon>
    </lineage>
</organism>
<dbReference type="InterPro" id="IPR005097">
    <property type="entry name" value="Sacchrp_dh_NADP-bd"/>
</dbReference>
<dbReference type="Gene3D" id="3.30.360.10">
    <property type="entry name" value="Dihydrodipicolinate Reductase, domain 2"/>
    <property type="match status" value="1"/>
</dbReference>
<keyword evidence="3" id="KW-1185">Reference proteome</keyword>
<evidence type="ECO:0000259" key="1">
    <source>
        <dbReference type="Pfam" id="PF03435"/>
    </source>
</evidence>
<dbReference type="SUPFAM" id="SSF51735">
    <property type="entry name" value="NAD(P)-binding Rossmann-fold domains"/>
    <property type="match status" value="1"/>
</dbReference>
<dbReference type="Gene3D" id="3.40.50.720">
    <property type="entry name" value="NAD(P)-binding Rossmann-like Domain"/>
    <property type="match status" value="1"/>
</dbReference>
<sequence length="461" mass="50749">MGLNFGGFVRASAESREINGDFERVKLPENVRKSRVLIVGGAGAAGRNTAFALSKFCPELQIVIGGRNRDRGARVVERLGNNSKFVHVDIEDVNSIEAALTDVDLVVHAAGPFEYADSKLLEAAIQTKTAYIDICDHEGYARHAKSFKDKAIAAGIPAITNGGANPGDNEDISTMKILLCIDYNNAFFGSSVNTFYLVTVMAATLVHNAERESRGQPERLRFHYFTAGSGGTGPGVLATSFYLMADEVVTYHEGSKMKVSPYSDMLRIDFGEGVGRQEVFLMNVPEMASAHEVFGVPTISARFGTAPFFWNWTLSAMIKLLPTEILKDKNTVKWLVRISYPLIRAVDKISGETAAIKLKFMSFRAAGTATAAFVIAVLEGSTKPGVWYPEEPEGIAIEARETLLRRAAQGAIEFQISKSLCTRKQSEGIEDRNVWDKLMRRVAAEKHIFDADFFRTRARLR</sequence>
<evidence type="ECO:0000313" key="3">
    <source>
        <dbReference type="Proteomes" id="UP001318860"/>
    </source>
</evidence>
<dbReference type="PANTHER" id="PTHR43796">
    <property type="entry name" value="CARBOXYNORSPERMIDINE SYNTHASE"/>
    <property type="match status" value="1"/>
</dbReference>
<comment type="caution">
    <text evidence="2">The sequence shown here is derived from an EMBL/GenBank/DDBJ whole genome shotgun (WGS) entry which is preliminary data.</text>
</comment>
<proteinExistence type="predicted"/>
<dbReference type="InterPro" id="IPR036291">
    <property type="entry name" value="NAD(P)-bd_dom_sf"/>
</dbReference>
<evidence type="ECO:0000313" key="2">
    <source>
        <dbReference type="EMBL" id="KAK6164084.1"/>
    </source>
</evidence>
<dbReference type="EMBL" id="JABTTQ020000001">
    <property type="protein sequence ID" value="KAK6164084.1"/>
    <property type="molecule type" value="Genomic_DNA"/>
</dbReference>
<accession>A0ABR0XYJ1</accession>
<protein>
    <recommendedName>
        <fullName evidence="1">Saccharopine dehydrogenase NADP binding domain-containing protein</fullName>
    </recommendedName>
</protein>
<dbReference type="PANTHER" id="PTHR43796:SF2">
    <property type="entry name" value="CARBOXYNORSPERMIDINE SYNTHASE"/>
    <property type="match status" value="1"/>
</dbReference>
<feature type="domain" description="Saccharopine dehydrogenase NADP binding" evidence="1">
    <location>
        <begin position="36"/>
        <end position="157"/>
    </location>
</feature>
<dbReference type="Proteomes" id="UP001318860">
    <property type="component" value="Unassembled WGS sequence"/>
</dbReference>